<gene>
    <name evidence="1" type="ORF">MANES_12G098700v8</name>
</gene>
<evidence type="ECO:0000313" key="2">
    <source>
        <dbReference type="Proteomes" id="UP000091857"/>
    </source>
</evidence>
<accession>A0ACB7GRI7</accession>
<sequence>MNQEVVKFILECKEDIWENEDLFSLVEEDFNNSAKTLDFCTALENCLNRARNSQLIIQVALRQFEEEVELQDGVVEKYVRTLGELNKFKAAGDPFTKEFFVLFQSVYKQQVSMLEKLQLRKRKLDKKLKSMKTWRRVSNLLFVFAFVSVLIFSVVAAAIAAPPVVTALAGALGVPVGSVGKWSNSLWNSYMKAMKGQELVRSLEVGTFIAIKDMDNIWVLVKKLEVETESLSQNASIALMEEDALKLVIDEIKKKLDVFMQTIEDLGEHANKCSRDITQARTVILQRIIRYPDR</sequence>
<keyword evidence="2" id="KW-1185">Reference proteome</keyword>
<proteinExistence type="predicted"/>
<organism evidence="1 2">
    <name type="scientific">Manihot esculenta</name>
    <name type="common">Cassava</name>
    <name type="synonym">Jatropha manihot</name>
    <dbReference type="NCBI Taxonomy" id="3983"/>
    <lineage>
        <taxon>Eukaryota</taxon>
        <taxon>Viridiplantae</taxon>
        <taxon>Streptophyta</taxon>
        <taxon>Embryophyta</taxon>
        <taxon>Tracheophyta</taxon>
        <taxon>Spermatophyta</taxon>
        <taxon>Magnoliopsida</taxon>
        <taxon>eudicotyledons</taxon>
        <taxon>Gunneridae</taxon>
        <taxon>Pentapetalae</taxon>
        <taxon>rosids</taxon>
        <taxon>fabids</taxon>
        <taxon>Malpighiales</taxon>
        <taxon>Euphorbiaceae</taxon>
        <taxon>Crotonoideae</taxon>
        <taxon>Manihoteae</taxon>
        <taxon>Manihot</taxon>
    </lineage>
</organism>
<dbReference type="EMBL" id="CM004398">
    <property type="protein sequence ID" value="KAG8642576.1"/>
    <property type="molecule type" value="Genomic_DNA"/>
</dbReference>
<comment type="caution">
    <text evidence="1">The sequence shown here is derived from an EMBL/GenBank/DDBJ whole genome shotgun (WGS) entry which is preliminary data.</text>
</comment>
<dbReference type="Proteomes" id="UP000091857">
    <property type="component" value="Chromosome 12"/>
</dbReference>
<protein>
    <submittedName>
        <fullName evidence="1">Uncharacterized protein</fullName>
    </submittedName>
</protein>
<reference evidence="2" key="1">
    <citation type="journal article" date="2016" name="Nat. Biotechnol.">
        <title>Sequencing wild and cultivated cassava and related species reveals extensive interspecific hybridization and genetic diversity.</title>
        <authorList>
            <person name="Bredeson J.V."/>
            <person name="Lyons J.B."/>
            <person name="Prochnik S.E."/>
            <person name="Wu G.A."/>
            <person name="Ha C.M."/>
            <person name="Edsinger-Gonzales E."/>
            <person name="Grimwood J."/>
            <person name="Schmutz J."/>
            <person name="Rabbi I.Y."/>
            <person name="Egesi C."/>
            <person name="Nauluvula P."/>
            <person name="Lebot V."/>
            <person name="Ndunguru J."/>
            <person name="Mkamilo G."/>
            <person name="Bart R.S."/>
            <person name="Setter T.L."/>
            <person name="Gleadow R.M."/>
            <person name="Kulakow P."/>
            <person name="Ferguson M.E."/>
            <person name="Rounsley S."/>
            <person name="Rokhsar D.S."/>
        </authorList>
    </citation>
    <scope>NUCLEOTIDE SEQUENCE [LARGE SCALE GENOMIC DNA]</scope>
    <source>
        <strain evidence="2">cv. AM560-2</strain>
    </source>
</reference>
<name>A0ACB7GRI7_MANES</name>
<evidence type="ECO:0000313" key="1">
    <source>
        <dbReference type="EMBL" id="KAG8642576.1"/>
    </source>
</evidence>